<evidence type="ECO:0000256" key="4">
    <source>
        <dbReference type="ARBA" id="ARBA00022490"/>
    </source>
</evidence>
<dbReference type="SUPFAM" id="SSF55550">
    <property type="entry name" value="SH2 domain"/>
    <property type="match status" value="1"/>
</dbReference>
<organism evidence="17 18">
    <name type="scientific">Periophthalmus magnuspinnatus</name>
    <dbReference type="NCBI Taxonomy" id="409849"/>
    <lineage>
        <taxon>Eukaryota</taxon>
        <taxon>Metazoa</taxon>
        <taxon>Chordata</taxon>
        <taxon>Craniata</taxon>
        <taxon>Vertebrata</taxon>
        <taxon>Euteleostomi</taxon>
        <taxon>Actinopterygii</taxon>
        <taxon>Neopterygii</taxon>
        <taxon>Teleostei</taxon>
        <taxon>Neoteleostei</taxon>
        <taxon>Acanthomorphata</taxon>
        <taxon>Gobiaria</taxon>
        <taxon>Gobiiformes</taxon>
        <taxon>Gobioidei</taxon>
        <taxon>Gobiidae</taxon>
        <taxon>Oxudercinae</taxon>
        <taxon>Periophthalmus</taxon>
    </lineage>
</organism>
<dbReference type="InterPro" id="IPR000980">
    <property type="entry name" value="SH2"/>
</dbReference>
<evidence type="ECO:0000256" key="11">
    <source>
        <dbReference type="ARBA" id="ARBA00023137"/>
    </source>
</evidence>
<evidence type="ECO:0000256" key="10">
    <source>
        <dbReference type="ARBA" id="ARBA00022999"/>
    </source>
</evidence>
<evidence type="ECO:0000256" key="13">
    <source>
        <dbReference type="PROSITE-ProRule" id="PRU00191"/>
    </source>
</evidence>
<keyword evidence="8" id="KW-0418">Kinase</keyword>
<dbReference type="SUPFAM" id="SSF50044">
    <property type="entry name" value="SH3-domain"/>
    <property type="match status" value="2"/>
</dbReference>
<dbReference type="InterPro" id="IPR036028">
    <property type="entry name" value="SH3-like_dom_sf"/>
</dbReference>
<name>A0A3B4B363_9GOBI</name>
<reference evidence="17" key="1">
    <citation type="submission" date="2025-08" db="UniProtKB">
        <authorList>
            <consortium name="Ensembl"/>
        </authorList>
    </citation>
    <scope>IDENTIFICATION</scope>
</reference>
<dbReference type="PRINTS" id="PR00401">
    <property type="entry name" value="SH2DOMAIN"/>
</dbReference>
<keyword evidence="12" id="KW-0449">Lipoprotein</keyword>
<dbReference type="Gene3D" id="2.30.30.40">
    <property type="entry name" value="SH3 Domains"/>
    <property type="match status" value="2"/>
</dbReference>
<feature type="domain" description="SH2" evidence="15">
    <location>
        <begin position="61"/>
        <end position="138"/>
    </location>
</feature>
<evidence type="ECO:0000259" key="15">
    <source>
        <dbReference type="PROSITE" id="PS50001"/>
    </source>
</evidence>
<comment type="subcellular location">
    <subcellularLocation>
        <location evidence="1">Cytoplasm</location>
    </subcellularLocation>
</comment>
<keyword evidence="18" id="KW-1185">Reference proteome</keyword>
<dbReference type="Gene3D" id="3.30.505.10">
    <property type="entry name" value="SH2 domain"/>
    <property type="match status" value="1"/>
</dbReference>
<dbReference type="PROSITE" id="PS50002">
    <property type="entry name" value="SH3"/>
    <property type="match status" value="2"/>
</dbReference>
<dbReference type="FunFam" id="2.30.30.40:FF:000229">
    <property type="entry name" value="Tyrosine-protein kinase"/>
    <property type="match status" value="1"/>
</dbReference>
<keyword evidence="7" id="KW-0547">Nucleotide-binding</keyword>
<keyword evidence="3 14" id="KW-0728">SH3 domain</keyword>
<evidence type="ECO:0000256" key="12">
    <source>
        <dbReference type="ARBA" id="ARBA00023288"/>
    </source>
</evidence>
<protein>
    <recommendedName>
        <fullName evidence="2">non-specific protein-tyrosine kinase</fullName>
        <ecNumber evidence="2">2.7.10.2</ecNumber>
    </recommendedName>
</protein>
<dbReference type="SMART" id="SM00252">
    <property type="entry name" value="SH2"/>
    <property type="match status" value="1"/>
</dbReference>
<dbReference type="InterPro" id="IPR043539">
    <property type="entry name" value="Grb2-like"/>
</dbReference>
<evidence type="ECO:0000256" key="6">
    <source>
        <dbReference type="ARBA" id="ARBA00022679"/>
    </source>
</evidence>
<dbReference type="SMART" id="SM00326">
    <property type="entry name" value="SH3"/>
    <property type="match status" value="2"/>
</dbReference>
<accession>A0A3B4B363</accession>
<evidence type="ECO:0000256" key="7">
    <source>
        <dbReference type="ARBA" id="ARBA00022741"/>
    </source>
</evidence>
<evidence type="ECO:0000313" key="17">
    <source>
        <dbReference type="Ensembl" id="ENSPMGP00000023445.1"/>
    </source>
</evidence>
<keyword evidence="6" id="KW-0808">Transferase</keyword>
<evidence type="ECO:0000256" key="14">
    <source>
        <dbReference type="PROSITE-ProRule" id="PRU00192"/>
    </source>
</evidence>
<dbReference type="GO" id="GO:0004715">
    <property type="term" value="F:non-membrane spanning protein tyrosine kinase activity"/>
    <property type="evidence" value="ECO:0007669"/>
    <property type="project" value="UniProtKB-EC"/>
</dbReference>
<dbReference type="PROSITE" id="PS50001">
    <property type="entry name" value="SH2"/>
    <property type="match status" value="1"/>
</dbReference>
<dbReference type="Pfam" id="PF00017">
    <property type="entry name" value="SH2"/>
    <property type="match status" value="1"/>
</dbReference>
<evidence type="ECO:0000256" key="8">
    <source>
        <dbReference type="ARBA" id="ARBA00022777"/>
    </source>
</evidence>
<dbReference type="CDD" id="cd00173">
    <property type="entry name" value="SH2"/>
    <property type="match status" value="1"/>
</dbReference>
<evidence type="ECO:0000256" key="3">
    <source>
        <dbReference type="ARBA" id="ARBA00022443"/>
    </source>
</evidence>
<sequence>MQAIYVAMWPFEARSEDEMSFDKGDLFDVLSRNGDWWKARRIDKNGRVLGTGIVPSNYLEWFYGTIPRSKTETLLMCSENENGAFLICRSEKDTGGYVISVKSWTPVRHFKVLQDKEKKYHFEASQHFFSLMDLVNHFIDCFSVSLEEESLYVALWDFEARQQEEEGQEGEVSFQRGDQFKVLGCSEECWKVQKIDQNGKVLSSEIVPCNYLERAESLEAQP</sequence>
<keyword evidence="11" id="KW-0829">Tyrosine-protein kinase</keyword>
<evidence type="ECO:0000256" key="9">
    <source>
        <dbReference type="ARBA" id="ARBA00022840"/>
    </source>
</evidence>
<keyword evidence="5" id="KW-0597">Phosphoprotein</keyword>
<dbReference type="PRINTS" id="PR00452">
    <property type="entry name" value="SH3DOMAIN"/>
</dbReference>
<reference evidence="17" key="2">
    <citation type="submission" date="2025-09" db="UniProtKB">
        <authorList>
            <consortium name="Ensembl"/>
        </authorList>
    </citation>
    <scope>IDENTIFICATION</scope>
</reference>
<dbReference type="Pfam" id="PF00018">
    <property type="entry name" value="SH3_1"/>
    <property type="match status" value="1"/>
</dbReference>
<evidence type="ECO:0000256" key="2">
    <source>
        <dbReference type="ARBA" id="ARBA00011903"/>
    </source>
</evidence>
<dbReference type="InterPro" id="IPR001452">
    <property type="entry name" value="SH3_domain"/>
</dbReference>
<evidence type="ECO:0000256" key="5">
    <source>
        <dbReference type="ARBA" id="ARBA00022553"/>
    </source>
</evidence>
<dbReference type="InterPro" id="IPR036860">
    <property type="entry name" value="SH2_dom_sf"/>
</dbReference>
<dbReference type="GO" id="GO:0005737">
    <property type="term" value="C:cytoplasm"/>
    <property type="evidence" value="ECO:0007669"/>
    <property type="project" value="UniProtKB-SubCell"/>
</dbReference>
<dbReference type="PANTHER" id="PTHR46037">
    <property type="entry name" value="PROTEIN ENHANCER OF SEVENLESS 2B"/>
    <property type="match status" value="1"/>
</dbReference>
<dbReference type="EC" id="2.7.10.2" evidence="2"/>
<evidence type="ECO:0000259" key="16">
    <source>
        <dbReference type="PROSITE" id="PS50002"/>
    </source>
</evidence>
<dbReference type="Proteomes" id="UP000261520">
    <property type="component" value="Unplaced"/>
</dbReference>
<dbReference type="Ensembl" id="ENSPMGT00000024978.1">
    <property type="protein sequence ID" value="ENSPMGP00000023445.1"/>
    <property type="gene ID" value="ENSPMGG00000018966.1"/>
</dbReference>
<dbReference type="AlphaFoldDB" id="A0A3B4B363"/>
<keyword evidence="9" id="KW-0067">ATP-binding</keyword>
<dbReference type="GO" id="GO:0005524">
    <property type="term" value="F:ATP binding"/>
    <property type="evidence" value="ECO:0007669"/>
    <property type="project" value="UniProtKB-KW"/>
</dbReference>
<feature type="domain" description="SH3" evidence="16">
    <location>
        <begin position="1"/>
        <end position="64"/>
    </location>
</feature>
<evidence type="ECO:0000313" key="18">
    <source>
        <dbReference type="Proteomes" id="UP000261520"/>
    </source>
</evidence>
<feature type="domain" description="SH3" evidence="16">
    <location>
        <begin position="147"/>
        <end position="211"/>
    </location>
</feature>
<proteinExistence type="predicted"/>
<evidence type="ECO:0000256" key="1">
    <source>
        <dbReference type="ARBA" id="ARBA00004496"/>
    </source>
</evidence>
<keyword evidence="4" id="KW-0963">Cytoplasm</keyword>
<keyword evidence="10 13" id="KW-0727">SH2 domain</keyword>